<dbReference type="EMBL" id="CADCSU010000059">
    <property type="protein sequence ID" value="CAA9196597.1"/>
    <property type="molecule type" value="Genomic_DNA"/>
</dbReference>
<reference evidence="1 2" key="1">
    <citation type="submission" date="2020-02" db="EMBL/GenBank/DDBJ databases">
        <authorList>
            <person name="Criscuolo A."/>
        </authorList>
    </citation>
    <scope>NUCLEOTIDE SEQUENCE [LARGE SCALE GENOMIC DNA]</scope>
    <source>
        <strain evidence="1">CIP105534</strain>
    </source>
</reference>
<evidence type="ECO:0000313" key="1">
    <source>
        <dbReference type="EMBL" id="CAA9196597.1"/>
    </source>
</evidence>
<proteinExistence type="predicted"/>
<dbReference type="InterPro" id="IPR021272">
    <property type="entry name" value="DUF2851"/>
</dbReference>
<keyword evidence="2" id="KW-1185">Reference proteome</keyword>
<dbReference type="AlphaFoldDB" id="A0A6J4GF11"/>
<dbReference type="Proteomes" id="UP000479938">
    <property type="component" value="Unassembled WGS sequence"/>
</dbReference>
<name>A0A6J4GF11_9FLAO</name>
<dbReference type="Pfam" id="PF11013">
    <property type="entry name" value="DUF2851"/>
    <property type="match status" value="1"/>
</dbReference>
<accession>A0A6J4GF11</accession>
<sequence length="122" mass="14395">MKEDFLHYLWKFKKFETLNLKTTQGEQITIIKTGDYLELAGPDFFNAQIVIENQKWAGNVEIHLKSSDWYVHGHEKDVAYENVILHVVWEHDTEIFGKNNREIPVLILKEYVPSEILSNYNS</sequence>
<evidence type="ECO:0000313" key="2">
    <source>
        <dbReference type="Proteomes" id="UP000479938"/>
    </source>
</evidence>
<protein>
    <recommendedName>
        <fullName evidence="3">DUF2851 domain-containing protein</fullName>
    </recommendedName>
</protein>
<organism evidence="1 2">
    <name type="scientific">Flavobacterium bizetiae</name>
    <dbReference type="NCBI Taxonomy" id="2704140"/>
    <lineage>
        <taxon>Bacteria</taxon>
        <taxon>Pseudomonadati</taxon>
        <taxon>Bacteroidota</taxon>
        <taxon>Flavobacteriia</taxon>
        <taxon>Flavobacteriales</taxon>
        <taxon>Flavobacteriaceae</taxon>
        <taxon>Flavobacterium</taxon>
    </lineage>
</organism>
<gene>
    <name evidence="1" type="ORF">FLA105534_01218</name>
</gene>
<evidence type="ECO:0008006" key="3">
    <source>
        <dbReference type="Google" id="ProtNLM"/>
    </source>
</evidence>